<dbReference type="EMBL" id="CM024806">
    <property type="protein sequence ID" value="KAG8008871.1"/>
    <property type="molecule type" value="Genomic_DNA"/>
</dbReference>
<keyword evidence="1" id="KW-0489">Methyltransferase</keyword>
<sequence length="339" mass="38932">MEKSQWDLKKVRLQQRRFARMDDFVAMHKVIESLMHHKVCEMNLEKNIYVMSHYIAGVILHGKREEVWRQTLRQVNFDTYSAVVSFVNTGNVHWKLLMAEALLEAYPEKPKMTFRTTETCMVAQRTRMALTIIKASGAQHSTVGSPIVWDGVTRLGRGVFASAFRNGDFVLEYRGKLFPPDSPPFYTETEATYLFEFKWKGRSWCLDASLEDQSLGRLVNDEHRNPNCKMRVLQVDNMPHLCLFVVRDIVPGEKVTYSYGDSDWPWHKQPTAQSHRSIEEQSREGPWRKKGTKLGQGAEQGFPDRGKQDSAPIAQSKEQGGSPAQDTDCVLSRRAFARS</sequence>
<evidence type="ECO:0000313" key="2">
    <source>
        <dbReference type="Proteomes" id="UP000805704"/>
    </source>
</evidence>
<evidence type="ECO:0000313" key="1">
    <source>
        <dbReference type="EMBL" id="KAG8008871.1"/>
    </source>
</evidence>
<accession>A0ACB7F750</accession>
<gene>
    <name evidence="1" type="primary">KMT5A.5</name>
    <name evidence="1" type="ORF">GBF38_011408</name>
</gene>
<proteinExistence type="predicted"/>
<name>A0ACB7F750_NIBAL</name>
<keyword evidence="1" id="KW-0808">Transferase</keyword>
<organism evidence="1 2">
    <name type="scientific">Nibea albiflora</name>
    <name type="common">Yellow drum</name>
    <name type="synonym">Corvina albiflora</name>
    <dbReference type="NCBI Taxonomy" id="240163"/>
    <lineage>
        <taxon>Eukaryota</taxon>
        <taxon>Metazoa</taxon>
        <taxon>Chordata</taxon>
        <taxon>Craniata</taxon>
        <taxon>Vertebrata</taxon>
        <taxon>Euteleostomi</taxon>
        <taxon>Actinopterygii</taxon>
        <taxon>Neopterygii</taxon>
        <taxon>Teleostei</taxon>
        <taxon>Neoteleostei</taxon>
        <taxon>Acanthomorphata</taxon>
        <taxon>Eupercaria</taxon>
        <taxon>Sciaenidae</taxon>
        <taxon>Nibea</taxon>
    </lineage>
</organism>
<keyword evidence="2" id="KW-1185">Reference proteome</keyword>
<protein>
    <submittedName>
        <fullName evidence="1">N-lysine methyltransferase KMT5A</fullName>
    </submittedName>
</protein>
<comment type="caution">
    <text evidence="1">The sequence shown here is derived from an EMBL/GenBank/DDBJ whole genome shotgun (WGS) entry which is preliminary data.</text>
</comment>
<reference evidence="1" key="1">
    <citation type="submission" date="2020-04" db="EMBL/GenBank/DDBJ databases">
        <title>A chromosome-scale assembly and high-density genetic map of the yellow drum (Nibea albiflora) genome.</title>
        <authorList>
            <person name="Xu D."/>
            <person name="Zhang W."/>
            <person name="Chen R."/>
            <person name="Tan P."/>
            <person name="Wang L."/>
            <person name="Song H."/>
            <person name="Tian L."/>
            <person name="Zhu Q."/>
            <person name="Wang B."/>
        </authorList>
    </citation>
    <scope>NUCLEOTIDE SEQUENCE</scope>
    <source>
        <strain evidence="1">ZJHYS-2018</strain>
    </source>
</reference>
<dbReference type="Proteomes" id="UP000805704">
    <property type="component" value="Chromosome 18"/>
</dbReference>